<feature type="non-terminal residue" evidence="1">
    <location>
        <position position="1"/>
    </location>
</feature>
<name>A0A9N9K0T1_9GLOM</name>
<evidence type="ECO:0000313" key="1">
    <source>
        <dbReference type="EMBL" id="CAG8806564.1"/>
    </source>
</evidence>
<comment type="caution">
    <text evidence="1">The sequence shown here is derived from an EMBL/GenBank/DDBJ whole genome shotgun (WGS) entry which is preliminary data.</text>
</comment>
<keyword evidence="2" id="KW-1185">Reference proteome</keyword>
<proteinExistence type="predicted"/>
<protein>
    <submittedName>
        <fullName evidence="1">11420_t:CDS:1</fullName>
    </submittedName>
</protein>
<sequence>EMQRYIVASRINVALGAGQVAGREEAFGLVKNWRCNNLSDNLGVATLTAVRGIGAGNG</sequence>
<dbReference type="AlphaFoldDB" id="A0A9N9K0T1"/>
<gene>
    <name evidence="1" type="ORF">RFULGI_LOCUS18295</name>
</gene>
<dbReference type="Proteomes" id="UP000789396">
    <property type="component" value="Unassembled WGS sequence"/>
</dbReference>
<feature type="non-terminal residue" evidence="1">
    <location>
        <position position="58"/>
    </location>
</feature>
<dbReference type="EMBL" id="CAJVPZ010078882">
    <property type="protein sequence ID" value="CAG8806564.1"/>
    <property type="molecule type" value="Genomic_DNA"/>
</dbReference>
<reference evidence="1" key="1">
    <citation type="submission" date="2021-06" db="EMBL/GenBank/DDBJ databases">
        <authorList>
            <person name="Kallberg Y."/>
            <person name="Tangrot J."/>
            <person name="Rosling A."/>
        </authorList>
    </citation>
    <scope>NUCLEOTIDE SEQUENCE</scope>
    <source>
        <strain evidence="1">IN212</strain>
    </source>
</reference>
<organism evidence="1 2">
    <name type="scientific">Racocetra fulgida</name>
    <dbReference type="NCBI Taxonomy" id="60492"/>
    <lineage>
        <taxon>Eukaryota</taxon>
        <taxon>Fungi</taxon>
        <taxon>Fungi incertae sedis</taxon>
        <taxon>Mucoromycota</taxon>
        <taxon>Glomeromycotina</taxon>
        <taxon>Glomeromycetes</taxon>
        <taxon>Diversisporales</taxon>
        <taxon>Gigasporaceae</taxon>
        <taxon>Racocetra</taxon>
    </lineage>
</organism>
<evidence type="ECO:0000313" key="2">
    <source>
        <dbReference type="Proteomes" id="UP000789396"/>
    </source>
</evidence>
<accession>A0A9N9K0T1</accession>
<dbReference type="OrthoDB" id="2436555at2759"/>